<dbReference type="InterPro" id="IPR037445">
    <property type="entry name" value="MAGE"/>
</dbReference>
<dbReference type="InterPro" id="IPR002190">
    <property type="entry name" value="MHD_dom"/>
</dbReference>
<sequence>MNRAGTRQRPSGASQAQSQPRATQRTQRNRAEETEGEEEEDGDASMDDDEENDPRDDDLVRKSNQLVRLALFAEHKRNPLRREEISKKVLGSNTRAFNQVLQLAQATLQKTFGMELVELRSRTELGRDGTGGDDDLEEARKAVGVKKKGALTTPAAAGSKSYILRSVLNPTIIDEAAQVSEKILEEEALEEDDNDDDDERGVRSYGSLISWSHTDQIGSLGILYIILALILVSGRVLSDAELRAHLKKLRQPMSGSVKFDVHATHKSVSMEAYMNTIIRQGFVERVAVGDAKKGKGKRVRATQGDDDSGATYEWRWGNRAHSEVGEKAIAEFVAEFMVGEQEAEDEEEDGGRARGRRRQDRAQNKVEKMAAGIERAAGGNLSDLK</sequence>
<comment type="caution">
    <text evidence="3">The sequence shown here is derived from an EMBL/GenBank/DDBJ whole genome shotgun (WGS) entry which is preliminary data.</text>
</comment>
<proteinExistence type="predicted"/>
<organism evidence="3 4">
    <name type="scientific">Armillaria novae-zelandiae</name>
    <dbReference type="NCBI Taxonomy" id="153914"/>
    <lineage>
        <taxon>Eukaryota</taxon>
        <taxon>Fungi</taxon>
        <taxon>Dikarya</taxon>
        <taxon>Basidiomycota</taxon>
        <taxon>Agaricomycotina</taxon>
        <taxon>Agaricomycetes</taxon>
        <taxon>Agaricomycetidae</taxon>
        <taxon>Agaricales</taxon>
        <taxon>Marasmiineae</taxon>
        <taxon>Physalacriaceae</taxon>
        <taxon>Armillaria</taxon>
    </lineage>
</organism>
<dbReference type="InterPro" id="IPR041898">
    <property type="entry name" value="MAGE_WH1"/>
</dbReference>
<evidence type="ECO:0000313" key="4">
    <source>
        <dbReference type="Proteomes" id="UP001175227"/>
    </source>
</evidence>
<dbReference type="EMBL" id="JAUEPR010000126">
    <property type="protein sequence ID" value="KAK0462711.1"/>
    <property type="molecule type" value="Genomic_DNA"/>
</dbReference>
<evidence type="ECO:0000259" key="2">
    <source>
        <dbReference type="PROSITE" id="PS50838"/>
    </source>
</evidence>
<dbReference type="GO" id="GO:0006281">
    <property type="term" value="P:DNA repair"/>
    <property type="evidence" value="ECO:0007669"/>
    <property type="project" value="TreeGrafter"/>
</dbReference>
<dbReference type="SMART" id="SM01373">
    <property type="entry name" value="MAGE"/>
    <property type="match status" value="1"/>
</dbReference>
<feature type="domain" description="MAGE" evidence="2">
    <location>
        <begin position="59"/>
        <end position="119"/>
    </location>
</feature>
<dbReference type="PROSITE" id="PS50838">
    <property type="entry name" value="MAGE"/>
    <property type="match status" value="1"/>
</dbReference>
<feature type="compositionally biased region" description="Polar residues" evidence="1">
    <location>
        <begin position="8"/>
        <end position="26"/>
    </location>
</feature>
<keyword evidence="4" id="KW-1185">Reference proteome</keyword>
<evidence type="ECO:0000313" key="3">
    <source>
        <dbReference type="EMBL" id="KAK0462711.1"/>
    </source>
</evidence>
<evidence type="ECO:0000256" key="1">
    <source>
        <dbReference type="SAM" id="MobiDB-lite"/>
    </source>
</evidence>
<dbReference type="PANTHER" id="PTHR11736">
    <property type="entry name" value="MELANOMA-ASSOCIATED ANTIGEN MAGE ANTIGEN"/>
    <property type="match status" value="1"/>
</dbReference>
<dbReference type="AlphaFoldDB" id="A0AA39NBT4"/>
<protein>
    <submittedName>
        <fullName evidence="3">MAGE-domain-containing protein</fullName>
    </submittedName>
</protein>
<dbReference type="Proteomes" id="UP001175227">
    <property type="component" value="Unassembled WGS sequence"/>
</dbReference>
<feature type="region of interest" description="Disordered" evidence="1">
    <location>
        <begin position="1"/>
        <end position="61"/>
    </location>
</feature>
<dbReference type="Gene3D" id="1.10.10.1200">
    <property type="entry name" value="MAGE homology domain, winged helix WH1 motif"/>
    <property type="match status" value="1"/>
</dbReference>
<dbReference type="InterPro" id="IPR041899">
    <property type="entry name" value="MAGE_WH2"/>
</dbReference>
<accession>A0AA39NBT4</accession>
<dbReference type="Gene3D" id="1.10.10.1210">
    <property type="entry name" value="MAGE homology domain, winged helix WH2 motif"/>
    <property type="match status" value="1"/>
</dbReference>
<reference evidence="3" key="1">
    <citation type="submission" date="2023-06" db="EMBL/GenBank/DDBJ databases">
        <authorList>
            <consortium name="Lawrence Berkeley National Laboratory"/>
            <person name="Ahrendt S."/>
            <person name="Sahu N."/>
            <person name="Indic B."/>
            <person name="Wong-Bajracharya J."/>
            <person name="Merenyi Z."/>
            <person name="Ke H.-M."/>
            <person name="Monk M."/>
            <person name="Kocsube S."/>
            <person name="Drula E."/>
            <person name="Lipzen A."/>
            <person name="Balint B."/>
            <person name="Henrissat B."/>
            <person name="Andreopoulos B."/>
            <person name="Martin F.M."/>
            <person name="Harder C.B."/>
            <person name="Rigling D."/>
            <person name="Ford K.L."/>
            <person name="Foster G.D."/>
            <person name="Pangilinan J."/>
            <person name="Papanicolaou A."/>
            <person name="Barry K."/>
            <person name="LaButti K."/>
            <person name="Viragh M."/>
            <person name="Koriabine M."/>
            <person name="Yan M."/>
            <person name="Riley R."/>
            <person name="Champramary S."/>
            <person name="Plett K.L."/>
            <person name="Tsai I.J."/>
            <person name="Slot J."/>
            <person name="Sipos G."/>
            <person name="Plett J."/>
            <person name="Nagy L.G."/>
            <person name="Grigoriev I.V."/>
        </authorList>
    </citation>
    <scope>NUCLEOTIDE SEQUENCE</scope>
    <source>
        <strain evidence="3">ICMP 16352</strain>
    </source>
</reference>
<feature type="region of interest" description="Disordered" evidence="1">
    <location>
        <begin position="340"/>
        <end position="385"/>
    </location>
</feature>
<dbReference type="Pfam" id="PF01454">
    <property type="entry name" value="MAGE"/>
    <property type="match status" value="1"/>
</dbReference>
<dbReference type="PANTHER" id="PTHR11736:SF14">
    <property type="entry name" value="NSE3 HOMOLOG, SMC5-SMC6 COMPLEX COMPONENT"/>
    <property type="match status" value="1"/>
</dbReference>
<name>A0AA39NBT4_9AGAR</name>
<gene>
    <name evidence="3" type="ORF">IW261DRAFT_1348241</name>
</gene>
<dbReference type="GO" id="GO:0005634">
    <property type="term" value="C:nucleus"/>
    <property type="evidence" value="ECO:0007669"/>
    <property type="project" value="TreeGrafter"/>
</dbReference>
<feature type="compositionally biased region" description="Acidic residues" evidence="1">
    <location>
        <begin position="34"/>
        <end position="56"/>
    </location>
</feature>